<name>A0A0J6YFN3_COCIT</name>
<evidence type="ECO:0000313" key="1">
    <source>
        <dbReference type="EMBL" id="KMP05758.1"/>
    </source>
</evidence>
<evidence type="ECO:0000313" key="2">
    <source>
        <dbReference type="Proteomes" id="UP000054565"/>
    </source>
</evidence>
<dbReference type="Proteomes" id="UP000054565">
    <property type="component" value="Unassembled WGS sequence"/>
</dbReference>
<reference evidence="2" key="1">
    <citation type="journal article" date="2010" name="Genome Res.">
        <title>Population genomic sequencing of Coccidioides fungi reveals recent hybridization and transposon control.</title>
        <authorList>
            <person name="Neafsey D.E."/>
            <person name="Barker B.M."/>
            <person name="Sharpton T.J."/>
            <person name="Stajich J.E."/>
            <person name="Park D.J."/>
            <person name="Whiston E."/>
            <person name="Hung C.-Y."/>
            <person name="McMahan C."/>
            <person name="White J."/>
            <person name="Sykes S."/>
            <person name="Heiman D."/>
            <person name="Young S."/>
            <person name="Zeng Q."/>
            <person name="Abouelleil A."/>
            <person name="Aftuck L."/>
            <person name="Bessette D."/>
            <person name="Brown A."/>
            <person name="FitzGerald M."/>
            <person name="Lui A."/>
            <person name="Macdonald J.P."/>
            <person name="Priest M."/>
            <person name="Orbach M.J."/>
            <person name="Galgiani J.N."/>
            <person name="Kirkland T.N."/>
            <person name="Cole G.T."/>
            <person name="Birren B.W."/>
            <person name="Henn M.R."/>
            <person name="Taylor J.W."/>
            <person name="Rounsley S.D."/>
        </authorList>
    </citation>
    <scope>NUCLEOTIDE SEQUENCE [LARGE SCALE GENOMIC DNA]</scope>
    <source>
        <strain evidence="2">RMSCC 2394</strain>
    </source>
</reference>
<gene>
    <name evidence="1" type="ORF">CIRG_05439</name>
</gene>
<protein>
    <submittedName>
        <fullName evidence="1">Uncharacterized protein</fullName>
    </submittedName>
</protein>
<dbReference type="EMBL" id="DS028095">
    <property type="protein sequence ID" value="KMP05758.1"/>
    <property type="molecule type" value="Genomic_DNA"/>
</dbReference>
<proteinExistence type="predicted"/>
<organism evidence="1 2">
    <name type="scientific">Coccidioides immitis RMSCC 2394</name>
    <dbReference type="NCBI Taxonomy" id="404692"/>
    <lineage>
        <taxon>Eukaryota</taxon>
        <taxon>Fungi</taxon>
        <taxon>Dikarya</taxon>
        <taxon>Ascomycota</taxon>
        <taxon>Pezizomycotina</taxon>
        <taxon>Eurotiomycetes</taxon>
        <taxon>Eurotiomycetidae</taxon>
        <taxon>Onygenales</taxon>
        <taxon>Onygenaceae</taxon>
        <taxon>Coccidioides</taxon>
    </lineage>
</organism>
<sequence length="153" mass="16533">MSQRTLNIRSTAGLPSKVALNSSRTSPFHCASSALESVRACGASSMLYVVDVKSADEGAYVRIGSVRCEDCVLEVYPLIGLSWDEWPGMSILIRSDKIAATRHPTRAPANRMPRRTGFRGIPPLMLTQYLQVGPSTPPMIVVRGTGEKNSPSA</sequence>
<dbReference type="AlphaFoldDB" id="A0A0J6YFN3"/>
<accession>A0A0J6YFN3</accession>